<dbReference type="AlphaFoldDB" id="A0A0L8H405"/>
<gene>
    <name evidence="1" type="ORF">OCBIM_22022868mg</name>
</gene>
<organism evidence="1">
    <name type="scientific">Octopus bimaculoides</name>
    <name type="common">California two-spotted octopus</name>
    <dbReference type="NCBI Taxonomy" id="37653"/>
    <lineage>
        <taxon>Eukaryota</taxon>
        <taxon>Metazoa</taxon>
        <taxon>Spiralia</taxon>
        <taxon>Lophotrochozoa</taxon>
        <taxon>Mollusca</taxon>
        <taxon>Cephalopoda</taxon>
        <taxon>Coleoidea</taxon>
        <taxon>Octopodiformes</taxon>
        <taxon>Octopoda</taxon>
        <taxon>Incirrata</taxon>
        <taxon>Octopodidae</taxon>
        <taxon>Octopus</taxon>
    </lineage>
</organism>
<accession>A0A0L8H405</accession>
<dbReference type="EMBL" id="KQ419315">
    <property type="protein sequence ID" value="KOF84008.1"/>
    <property type="molecule type" value="Genomic_DNA"/>
</dbReference>
<sequence length="79" mass="8807">MCTAGIGRQTGILGTVWMSWYDLAGTRRYVGRDGCRGWEVKGVTSDQRPNLFRPTRPLSGISRSLVLEGDQNGILQAHW</sequence>
<reference evidence="1" key="1">
    <citation type="submission" date="2015-07" db="EMBL/GenBank/DDBJ databases">
        <title>MeaNS - Measles Nucleotide Surveillance Program.</title>
        <authorList>
            <person name="Tran T."/>
            <person name="Druce J."/>
        </authorList>
    </citation>
    <scope>NUCLEOTIDE SEQUENCE</scope>
    <source>
        <strain evidence="1">UCB-OBI-ISO-001</strain>
        <tissue evidence="1">Gonad</tissue>
    </source>
</reference>
<protein>
    <submittedName>
        <fullName evidence="1">Uncharacterized protein</fullName>
    </submittedName>
</protein>
<evidence type="ECO:0000313" key="1">
    <source>
        <dbReference type="EMBL" id="KOF84008.1"/>
    </source>
</evidence>
<proteinExistence type="predicted"/>
<name>A0A0L8H405_OCTBM</name>